<gene>
    <name evidence="3" type="ORF">ECRASSUSDP1_LOCUS24817</name>
</gene>
<dbReference type="InterPro" id="IPR007714">
    <property type="entry name" value="CFA20_dom"/>
</dbReference>
<evidence type="ECO:0000313" key="3">
    <source>
        <dbReference type="EMBL" id="CAI2383319.1"/>
    </source>
</evidence>
<feature type="compositionally biased region" description="Basic and acidic residues" evidence="1">
    <location>
        <begin position="280"/>
        <end position="294"/>
    </location>
</feature>
<keyword evidence="4" id="KW-1185">Reference proteome</keyword>
<comment type="caution">
    <text evidence="3">The sequence shown here is derived from an EMBL/GenBank/DDBJ whole genome shotgun (WGS) entry which is preliminary data.</text>
</comment>
<feature type="region of interest" description="Disordered" evidence="1">
    <location>
        <begin position="184"/>
        <end position="413"/>
    </location>
</feature>
<feature type="compositionally biased region" description="Basic residues" evidence="1">
    <location>
        <begin position="452"/>
        <end position="465"/>
    </location>
</feature>
<dbReference type="Pfam" id="PF05018">
    <property type="entry name" value="CFA20_dom"/>
    <property type="match status" value="1"/>
</dbReference>
<feature type="compositionally biased region" description="Basic and acidic residues" evidence="1">
    <location>
        <begin position="340"/>
        <end position="367"/>
    </location>
</feature>
<sequence length="782" mass="89217">MKNSSLGVIMPYVVFQVYISSERPFQCEFRIKDNSNNKKRLIFSHSAKSIVKNQLHARIPSSFFRKSIWLNLSINVKEFFEFCFQDSEFVSIDAISISASCKCRKIFCMNSPIVDTSLLDDESGIIPEVDSWEKNCEPIPKANDFKYGVNYMNQLVNVSKVDYFLASTVDDSILEDSMADSRSNKSFISKTKSKGRATSGISHLKKKRRVGPKKNADLIDDNGSYMSGVDSKKNVKKKKRIGSTSPFPQQNLRNKKNLRKDEKSTDIDEDSKQWGLAGKGIDKKNSTKVTHDTTSENGDNSWIISKGHASSNEKKKRGAKFSRGNSKIRPNKNPKRAPKKKDSKEMEEEKIHEEIDAQDSYSHKFDASKNSPHRKGQGKKPQDCVKELNKTDTLMKQNRKKIVPNSDPNSGVKNTAMHFHDQKFGESSGKIGFEDSLVSGTKIGIQSHKNINSKKKAINEKRKKIDKIQEKYEHPDNKQEPKRNMRGYSLQEPGRNKNGKLIKGTNVSQKREVQQNVEDGIQASKITAHKRNVFKTKKGSEMLPQERASFKRKKDIEEEMIDEKMNTQTFRFTNQFKSDIDADGEYLLDDEDNQYDEEIAEEIESRSNDSPRNNTKNMKLRKDTGPMEIPSDTNPLHKKKSRQEDSIEGIGTPNSRPPKVPNHKPNTKITLASPAHQIFTTKRQKKELEEQKEKNLEVLEKRYSEPPKPHQNLLASKPPKDEISKDNYLDIGLSNDMVGASSGSLLYPEKRVEMRKLLDKMRSAYTKEALLQTPVGQHNNFN</sequence>
<feature type="region of interest" description="Disordered" evidence="1">
    <location>
        <begin position="682"/>
        <end position="722"/>
    </location>
</feature>
<dbReference type="PANTHER" id="PTHR12458">
    <property type="entry name" value="ORF PROTEIN"/>
    <property type="match status" value="1"/>
</dbReference>
<evidence type="ECO:0000313" key="4">
    <source>
        <dbReference type="Proteomes" id="UP001295684"/>
    </source>
</evidence>
<feature type="region of interest" description="Disordered" evidence="1">
    <location>
        <begin position="452"/>
        <end position="502"/>
    </location>
</feature>
<feature type="region of interest" description="Disordered" evidence="1">
    <location>
        <begin position="601"/>
        <end position="665"/>
    </location>
</feature>
<feature type="compositionally biased region" description="Basic and acidic residues" evidence="1">
    <location>
        <begin position="380"/>
        <end position="390"/>
    </location>
</feature>
<feature type="compositionally biased region" description="Basic and acidic residues" evidence="1">
    <location>
        <begin position="259"/>
        <end position="272"/>
    </location>
</feature>
<feature type="compositionally biased region" description="Basic residues" evidence="1">
    <location>
        <begin position="203"/>
        <end position="212"/>
    </location>
</feature>
<feature type="compositionally biased region" description="Basic and acidic residues" evidence="1">
    <location>
        <begin position="466"/>
        <end position="483"/>
    </location>
</feature>
<feature type="compositionally biased region" description="Basic and acidic residues" evidence="1">
    <location>
        <begin position="686"/>
        <end position="708"/>
    </location>
</feature>
<dbReference type="Proteomes" id="UP001295684">
    <property type="component" value="Unassembled WGS sequence"/>
</dbReference>
<feature type="compositionally biased region" description="Polar residues" evidence="1">
    <location>
        <begin position="242"/>
        <end position="252"/>
    </location>
</feature>
<protein>
    <recommendedName>
        <fullName evidence="2">CFA20 domain-containing protein</fullName>
    </recommendedName>
</protein>
<dbReference type="InterPro" id="IPR040441">
    <property type="entry name" value="CFA20/CFAP20DC"/>
</dbReference>
<reference evidence="3" key="1">
    <citation type="submission" date="2023-07" db="EMBL/GenBank/DDBJ databases">
        <authorList>
            <consortium name="AG Swart"/>
            <person name="Singh M."/>
            <person name="Singh A."/>
            <person name="Seah K."/>
            <person name="Emmerich C."/>
        </authorList>
    </citation>
    <scope>NUCLEOTIDE SEQUENCE</scope>
    <source>
        <strain evidence="3">DP1</strain>
    </source>
</reference>
<dbReference type="AlphaFoldDB" id="A0AAD1Y2B0"/>
<name>A0AAD1Y2B0_EUPCR</name>
<evidence type="ECO:0000256" key="1">
    <source>
        <dbReference type="SAM" id="MobiDB-lite"/>
    </source>
</evidence>
<proteinExistence type="predicted"/>
<organism evidence="3 4">
    <name type="scientific">Euplotes crassus</name>
    <dbReference type="NCBI Taxonomy" id="5936"/>
    <lineage>
        <taxon>Eukaryota</taxon>
        <taxon>Sar</taxon>
        <taxon>Alveolata</taxon>
        <taxon>Ciliophora</taxon>
        <taxon>Intramacronucleata</taxon>
        <taxon>Spirotrichea</taxon>
        <taxon>Hypotrichia</taxon>
        <taxon>Euplotida</taxon>
        <taxon>Euplotidae</taxon>
        <taxon>Moneuplotes</taxon>
    </lineage>
</organism>
<feature type="domain" description="CFA20" evidence="2">
    <location>
        <begin position="3"/>
        <end position="110"/>
    </location>
</feature>
<evidence type="ECO:0000259" key="2">
    <source>
        <dbReference type="Pfam" id="PF05018"/>
    </source>
</evidence>
<feature type="compositionally biased region" description="Basic residues" evidence="1">
    <location>
        <begin position="329"/>
        <end position="339"/>
    </location>
</feature>
<dbReference type="EMBL" id="CAMPGE010025578">
    <property type="protein sequence ID" value="CAI2383319.1"/>
    <property type="molecule type" value="Genomic_DNA"/>
</dbReference>
<accession>A0AAD1Y2B0</accession>